<organism evidence="2 3">
    <name type="scientific">Papiliotrema laurentii</name>
    <name type="common">Cryptococcus laurentii</name>
    <dbReference type="NCBI Taxonomy" id="5418"/>
    <lineage>
        <taxon>Eukaryota</taxon>
        <taxon>Fungi</taxon>
        <taxon>Dikarya</taxon>
        <taxon>Basidiomycota</taxon>
        <taxon>Agaricomycotina</taxon>
        <taxon>Tremellomycetes</taxon>
        <taxon>Tremellales</taxon>
        <taxon>Rhynchogastremaceae</taxon>
        <taxon>Papiliotrema</taxon>
    </lineage>
</organism>
<feature type="compositionally biased region" description="Pro residues" evidence="1">
    <location>
        <begin position="27"/>
        <end position="40"/>
    </location>
</feature>
<feature type="region of interest" description="Disordered" evidence="1">
    <location>
        <begin position="1"/>
        <end position="56"/>
    </location>
</feature>
<evidence type="ECO:0000256" key="1">
    <source>
        <dbReference type="SAM" id="MobiDB-lite"/>
    </source>
</evidence>
<evidence type="ECO:0000313" key="2">
    <source>
        <dbReference type="EMBL" id="KAK1922926.1"/>
    </source>
</evidence>
<dbReference type="EMBL" id="JAODAN010000007">
    <property type="protein sequence ID" value="KAK1922926.1"/>
    <property type="molecule type" value="Genomic_DNA"/>
</dbReference>
<reference evidence="2" key="1">
    <citation type="submission" date="2023-02" db="EMBL/GenBank/DDBJ databases">
        <title>Identification and recombinant expression of a fungal hydrolase from Papiliotrema laurentii that hydrolyzes apple cutin and clears colloidal polyester polyurethane.</title>
        <authorList>
            <consortium name="DOE Joint Genome Institute"/>
            <person name="Roman V.A."/>
            <person name="Bojanowski C."/>
            <person name="Crable B.R."/>
            <person name="Wagner D.N."/>
            <person name="Hung C.S."/>
            <person name="Nadeau L.J."/>
            <person name="Schratz L."/>
            <person name="Haridas S."/>
            <person name="Pangilinan J."/>
            <person name="Lipzen A."/>
            <person name="Na H."/>
            <person name="Yan M."/>
            <person name="Ng V."/>
            <person name="Grigoriev I.V."/>
            <person name="Spatafora J.W."/>
            <person name="Barlow D."/>
            <person name="Biffinger J."/>
            <person name="Kelley-Loughnane N."/>
            <person name="Varaljay V.A."/>
            <person name="Crookes-Goodson W.J."/>
        </authorList>
    </citation>
    <scope>NUCLEOTIDE SEQUENCE</scope>
    <source>
        <strain evidence="2">5307AH</strain>
    </source>
</reference>
<comment type="caution">
    <text evidence="2">The sequence shown here is derived from an EMBL/GenBank/DDBJ whole genome shotgun (WGS) entry which is preliminary data.</text>
</comment>
<sequence length="374" mass="41935">MSQPHLHTLTRPLPSQNAQAGPSTSPRLPPSPVLLQPLPPASSLKREGLASSELELDRQQRQIDRERQLAEALQEQEWEIQRAAVREDMGTWRHGSDKGKTRESAPTKGFDRPPQAWELYAAIDKHDIEFIMRVRDHAFGLLLQKNAGEFPIVYAARQGEKHRDVVILLIGALSRYVNFLEEEDYAKKETKDTLKMLRSNLKLAIDNALLPSASAPHLLSSYLQVLIMSEGDVFLHRTITDLVLLLRDPSSKPVEVAEQTVRRFCTKELRGVPGGVGDVEEYIANATLDLIIMSVWALAAGQVDLERLPTHTFARDTRTWGVFKEAMAENEVALKKVTKRVQGMLELILERGGNTHKSVRGRLRDVAEVLDGAS</sequence>
<dbReference type="AlphaFoldDB" id="A0AAD9D189"/>
<accession>A0AAD9D189</accession>
<gene>
    <name evidence="2" type="ORF">DB88DRAFT_493161</name>
</gene>
<dbReference type="Proteomes" id="UP001182556">
    <property type="component" value="Unassembled WGS sequence"/>
</dbReference>
<evidence type="ECO:0000313" key="3">
    <source>
        <dbReference type="Proteomes" id="UP001182556"/>
    </source>
</evidence>
<name>A0AAD9D189_PAPLA</name>
<keyword evidence="3" id="KW-1185">Reference proteome</keyword>
<feature type="region of interest" description="Disordered" evidence="1">
    <location>
        <begin position="90"/>
        <end position="110"/>
    </location>
</feature>
<proteinExistence type="predicted"/>
<protein>
    <submittedName>
        <fullName evidence="2">Uncharacterized protein</fullName>
    </submittedName>
</protein>